<dbReference type="SFLD" id="SFLDG01144">
    <property type="entry name" value="C2.B.4:_PGP_Like"/>
    <property type="match status" value="1"/>
</dbReference>
<dbReference type="InterPro" id="IPR023214">
    <property type="entry name" value="HAD_sf"/>
</dbReference>
<dbReference type="SFLD" id="SFLDG01140">
    <property type="entry name" value="C2.B:_Phosphomannomutase_and_P"/>
    <property type="match status" value="1"/>
</dbReference>
<dbReference type="NCBIfam" id="TIGR00099">
    <property type="entry name" value="Cof-subfamily"/>
    <property type="match status" value="1"/>
</dbReference>
<dbReference type="InterPro" id="IPR000150">
    <property type="entry name" value="Cof"/>
</dbReference>
<dbReference type="CDD" id="cd07518">
    <property type="entry name" value="HAD_YbiV-Like"/>
    <property type="match status" value="1"/>
</dbReference>
<keyword evidence="2" id="KW-1185">Reference proteome</keyword>
<dbReference type="Proteomes" id="UP000199203">
    <property type="component" value="Unassembled WGS sequence"/>
</dbReference>
<protein>
    <recommendedName>
        <fullName evidence="3">Cof-type HAD-IIB family hydrolase</fullName>
    </recommendedName>
</protein>
<dbReference type="SFLD" id="SFLDS00003">
    <property type="entry name" value="Haloacid_Dehalogenase"/>
    <property type="match status" value="1"/>
</dbReference>
<reference evidence="2" key="1">
    <citation type="submission" date="2016-10" db="EMBL/GenBank/DDBJ databases">
        <authorList>
            <person name="Varghese N."/>
            <person name="Submissions S."/>
        </authorList>
    </citation>
    <scope>NUCLEOTIDE SEQUENCE [LARGE SCALE GENOMIC DNA]</scope>
    <source>
        <strain evidence="2">DSM 19684</strain>
    </source>
</reference>
<dbReference type="STRING" id="454006.SAMN05421825_2978"/>
<dbReference type="NCBIfam" id="TIGR01484">
    <property type="entry name" value="HAD-SF-IIB"/>
    <property type="match status" value="1"/>
</dbReference>
<dbReference type="OrthoDB" id="9814970at2"/>
<dbReference type="Gene3D" id="3.40.50.1000">
    <property type="entry name" value="HAD superfamily/HAD-like"/>
    <property type="match status" value="1"/>
</dbReference>
<dbReference type="SUPFAM" id="SSF56784">
    <property type="entry name" value="HAD-like"/>
    <property type="match status" value="1"/>
</dbReference>
<evidence type="ECO:0000313" key="1">
    <source>
        <dbReference type="EMBL" id="SDG22540.1"/>
    </source>
</evidence>
<evidence type="ECO:0000313" key="2">
    <source>
        <dbReference type="Proteomes" id="UP000199203"/>
    </source>
</evidence>
<dbReference type="GO" id="GO:0000287">
    <property type="term" value="F:magnesium ion binding"/>
    <property type="evidence" value="ECO:0007669"/>
    <property type="project" value="TreeGrafter"/>
</dbReference>
<name>A0A1G7SJW5_9FLAO</name>
<dbReference type="InterPro" id="IPR006379">
    <property type="entry name" value="HAD-SF_hydro_IIB"/>
</dbReference>
<dbReference type="RefSeq" id="WP_089874188.1">
    <property type="nucleotide sequence ID" value="NZ_FNBH01000003.1"/>
</dbReference>
<dbReference type="GO" id="GO:0016791">
    <property type="term" value="F:phosphatase activity"/>
    <property type="evidence" value="ECO:0007669"/>
    <property type="project" value="TreeGrafter"/>
</dbReference>
<organism evidence="1 2">
    <name type="scientific">Epilithonimonas hungarica</name>
    <dbReference type="NCBI Taxonomy" id="454006"/>
    <lineage>
        <taxon>Bacteria</taxon>
        <taxon>Pseudomonadati</taxon>
        <taxon>Bacteroidota</taxon>
        <taxon>Flavobacteriia</taxon>
        <taxon>Flavobacteriales</taxon>
        <taxon>Weeksellaceae</taxon>
        <taxon>Chryseobacterium group</taxon>
        <taxon>Epilithonimonas</taxon>
    </lineage>
</organism>
<sequence>MNDIKLIVTDMDGTFLNSNYEVSPDFPSIYKELKKRNILFVPASGRQMPGITQYFKEIENEIGFIAENGGYVIYRNEELFADKLENSFIKEIIETIREIPGARAVLSAKKKAYYESDDEKFVNYFTRYYTENQKIDDLTSEVADNIFKIAVYHPEGSEENLYPYLKQFENKNLEVVVSGKYWVDIMNRNISKGKALEILQKKLNILPSETMAFGDYMNDITMLEKSKYSYAMENAHSSVKEAASFSALSNDEFGVLETISDYLKL</sequence>
<accession>A0A1G7SJW5</accession>
<dbReference type="PANTHER" id="PTHR10000:SF8">
    <property type="entry name" value="HAD SUPERFAMILY HYDROLASE-LIKE, TYPE 3"/>
    <property type="match status" value="1"/>
</dbReference>
<dbReference type="PANTHER" id="PTHR10000">
    <property type="entry name" value="PHOSPHOSERINE PHOSPHATASE"/>
    <property type="match status" value="1"/>
</dbReference>
<dbReference type="EMBL" id="FNBH01000003">
    <property type="protein sequence ID" value="SDG22540.1"/>
    <property type="molecule type" value="Genomic_DNA"/>
</dbReference>
<dbReference type="Gene3D" id="3.30.1240.10">
    <property type="match status" value="1"/>
</dbReference>
<dbReference type="GO" id="GO:0005829">
    <property type="term" value="C:cytosol"/>
    <property type="evidence" value="ECO:0007669"/>
    <property type="project" value="TreeGrafter"/>
</dbReference>
<evidence type="ECO:0008006" key="3">
    <source>
        <dbReference type="Google" id="ProtNLM"/>
    </source>
</evidence>
<dbReference type="InterPro" id="IPR036412">
    <property type="entry name" value="HAD-like_sf"/>
</dbReference>
<proteinExistence type="predicted"/>
<dbReference type="Pfam" id="PF08282">
    <property type="entry name" value="Hydrolase_3"/>
    <property type="match status" value="1"/>
</dbReference>
<gene>
    <name evidence="1" type="ORF">SAMN05421825_2978</name>
</gene>
<dbReference type="AlphaFoldDB" id="A0A1G7SJW5"/>